<reference evidence="2" key="1">
    <citation type="journal article" date="2021" name="PeerJ">
        <title>Extensive microbial diversity within the chicken gut microbiome revealed by metagenomics and culture.</title>
        <authorList>
            <person name="Gilroy R."/>
            <person name="Ravi A."/>
            <person name="Getino M."/>
            <person name="Pursley I."/>
            <person name="Horton D.L."/>
            <person name="Alikhan N.F."/>
            <person name="Baker D."/>
            <person name="Gharbi K."/>
            <person name="Hall N."/>
            <person name="Watson M."/>
            <person name="Adriaenssens E.M."/>
            <person name="Foster-Nyarko E."/>
            <person name="Jarju S."/>
            <person name="Secka A."/>
            <person name="Antonio M."/>
            <person name="Oren A."/>
            <person name="Chaudhuri R.R."/>
            <person name="La Ragione R."/>
            <person name="Hildebrand F."/>
            <person name="Pallen M.J."/>
        </authorList>
    </citation>
    <scope>NUCLEOTIDE SEQUENCE</scope>
    <source>
        <strain evidence="2">ChiBcec8-14828</strain>
    </source>
</reference>
<organism evidence="2 3">
    <name type="scientific">Candidatus Ruthenibacterium avium</name>
    <dbReference type="NCBI Taxonomy" id="2838751"/>
    <lineage>
        <taxon>Bacteria</taxon>
        <taxon>Bacillati</taxon>
        <taxon>Bacillota</taxon>
        <taxon>Clostridia</taxon>
        <taxon>Eubacteriales</taxon>
        <taxon>Oscillospiraceae</taxon>
        <taxon>Ruthenibacterium</taxon>
    </lineage>
</organism>
<feature type="non-terminal residue" evidence="2">
    <location>
        <position position="1"/>
    </location>
</feature>
<reference evidence="2" key="2">
    <citation type="submission" date="2021-04" db="EMBL/GenBank/DDBJ databases">
        <authorList>
            <person name="Gilroy R."/>
        </authorList>
    </citation>
    <scope>NUCLEOTIDE SEQUENCE</scope>
    <source>
        <strain evidence="2">ChiBcec8-14828</strain>
    </source>
</reference>
<proteinExistence type="predicted"/>
<sequence length="150" mass="17406">LDLSRLLEKEIWEKIAEKTSQYFKRNVNDLKLVRFLCMITFCTVSMLVLLFLISQGSHRKAAYSVVYDAQGSSGIIGISVYEDDSRMIVIPAREASEENSVRYEMIEELAEDENGKLIPIYTHRYIDKTEVLIKRVPNNQIDWKNRLGTK</sequence>
<dbReference type="AlphaFoldDB" id="A0A9D2M2C3"/>
<gene>
    <name evidence="2" type="ORF">H9943_02990</name>
</gene>
<keyword evidence="1" id="KW-0812">Transmembrane</keyword>
<evidence type="ECO:0000313" key="3">
    <source>
        <dbReference type="Proteomes" id="UP000824209"/>
    </source>
</evidence>
<accession>A0A9D2M2C3</accession>
<feature type="transmembrane region" description="Helical" evidence="1">
    <location>
        <begin position="32"/>
        <end position="53"/>
    </location>
</feature>
<dbReference type="Proteomes" id="UP000824209">
    <property type="component" value="Unassembled WGS sequence"/>
</dbReference>
<dbReference type="EMBL" id="DWYA01000029">
    <property type="protein sequence ID" value="HJB39344.1"/>
    <property type="molecule type" value="Genomic_DNA"/>
</dbReference>
<protein>
    <submittedName>
        <fullName evidence="2">Uncharacterized protein</fullName>
    </submittedName>
</protein>
<evidence type="ECO:0000256" key="1">
    <source>
        <dbReference type="SAM" id="Phobius"/>
    </source>
</evidence>
<name>A0A9D2M2C3_9FIRM</name>
<comment type="caution">
    <text evidence="2">The sequence shown here is derived from an EMBL/GenBank/DDBJ whole genome shotgun (WGS) entry which is preliminary data.</text>
</comment>
<keyword evidence="1" id="KW-1133">Transmembrane helix</keyword>
<keyword evidence="1" id="KW-0472">Membrane</keyword>
<evidence type="ECO:0000313" key="2">
    <source>
        <dbReference type="EMBL" id="HJB39344.1"/>
    </source>
</evidence>